<organism evidence="1 2">
    <name type="scientific">Dorcoceras hygrometricum</name>
    <dbReference type="NCBI Taxonomy" id="472368"/>
    <lineage>
        <taxon>Eukaryota</taxon>
        <taxon>Viridiplantae</taxon>
        <taxon>Streptophyta</taxon>
        <taxon>Embryophyta</taxon>
        <taxon>Tracheophyta</taxon>
        <taxon>Spermatophyta</taxon>
        <taxon>Magnoliopsida</taxon>
        <taxon>eudicotyledons</taxon>
        <taxon>Gunneridae</taxon>
        <taxon>Pentapetalae</taxon>
        <taxon>asterids</taxon>
        <taxon>lamiids</taxon>
        <taxon>Lamiales</taxon>
        <taxon>Gesneriaceae</taxon>
        <taxon>Didymocarpoideae</taxon>
        <taxon>Trichosporeae</taxon>
        <taxon>Loxocarpinae</taxon>
        <taxon>Dorcoceras</taxon>
    </lineage>
</organism>
<gene>
    <name evidence="1" type="ORF">F511_15083</name>
</gene>
<evidence type="ECO:0000313" key="1">
    <source>
        <dbReference type="EMBL" id="KZV37163.1"/>
    </source>
</evidence>
<keyword evidence="2" id="KW-1185">Reference proteome</keyword>
<protein>
    <submittedName>
        <fullName evidence="1">Uncharacterized protein</fullName>
    </submittedName>
</protein>
<evidence type="ECO:0000313" key="2">
    <source>
        <dbReference type="Proteomes" id="UP000250235"/>
    </source>
</evidence>
<proteinExistence type="predicted"/>
<dbReference type="EMBL" id="KV003152">
    <property type="protein sequence ID" value="KZV37163.1"/>
    <property type="molecule type" value="Genomic_DNA"/>
</dbReference>
<dbReference type="Proteomes" id="UP000250235">
    <property type="component" value="Unassembled WGS sequence"/>
</dbReference>
<sequence length="84" mass="9489">MATVFPSGVIISSPSRLISNVINTRFLSRKALENSVVGIQIGYETIFTWNLLEQALHFSIILCQNSREQNPAYLKDELRVPLEP</sequence>
<reference evidence="1 2" key="1">
    <citation type="journal article" date="2015" name="Proc. Natl. Acad. Sci. U.S.A.">
        <title>The resurrection genome of Boea hygrometrica: A blueprint for survival of dehydration.</title>
        <authorList>
            <person name="Xiao L."/>
            <person name="Yang G."/>
            <person name="Zhang L."/>
            <person name="Yang X."/>
            <person name="Zhao S."/>
            <person name="Ji Z."/>
            <person name="Zhou Q."/>
            <person name="Hu M."/>
            <person name="Wang Y."/>
            <person name="Chen M."/>
            <person name="Xu Y."/>
            <person name="Jin H."/>
            <person name="Xiao X."/>
            <person name="Hu G."/>
            <person name="Bao F."/>
            <person name="Hu Y."/>
            <person name="Wan P."/>
            <person name="Li L."/>
            <person name="Deng X."/>
            <person name="Kuang T."/>
            <person name="Xiang C."/>
            <person name="Zhu J.K."/>
            <person name="Oliver M.J."/>
            <person name="He Y."/>
        </authorList>
    </citation>
    <scope>NUCLEOTIDE SEQUENCE [LARGE SCALE GENOMIC DNA]</scope>
    <source>
        <strain evidence="2">cv. XS01</strain>
    </source>
</reference>
<dbReference type="AlphaFoldDB" id="A0A2Z7BRD7"/>
<accession>A0A2Z7BRD7</accession>
<name>A0A2Z7BRD7_9LAMI</name>